<dbReference type="EMBL" id="BQNB010015795">
    <property type="protein sequence ID" value="GJT44235.1"/>
    <property type="molecule type" value="Genomic_DNA"/>
</dbReference>
<sequence>MVALESCPKHNMIAYLEKTNGNAEFHEIMDFLTRSSIYYALTVSPVVSTTFVEQFWMSAKSKTINNVRYITATVAGKPVTISQASIRSDLLFDDVDGIDTLNNQAIFDTIQLMGYEGDLTVLTFNKVLFSPQWKFLFHTMNHCISSKSTSWDQIPTNIATAVICLATNQKYKFSKLIFDGMMRHLDAKKKFVMYLRFILVFLATQLKNVPVPLDHFPINALTSKVLSFMVKKGKNFSGNVTPLFDSMLVQPTKDEGEASKRPSESQPIPSPPHPKGSGGNHGGQSSSDRSLSGNEDGLTLQSVYDLCVSLCKQVTNQDTQIKDLKAQIKKLKKKARPKESVSKQGRKTAKSKPTTHKDQVFDGFDAMDYMETEDAHNEKGVSTEDQVSIVKPDEGKKHYDLKTKNFEEIQVLYEKVKRSDENFIAIGSAEDERLIKDVNKKATGIKKDDSIKGGNKELASLGSTVPALTSPKANGFGKDKSNPLIVDSLLKL</sequence>
<feature type="compositionally biased region" description="Basic residues" evidence="1">
    <location>
        <begin position="344"/>
        <end position="354"/>
    </location>
</feature>
<accession>A0ABQ5DYH2</accession>
<evidence type="ECO:0000313" key="2">
    <source>
        <dbReference type="EMBL" id="GJT44235.1"/>
    </source>
</evidence>
<organism evidence="2 3">
    <name type="scientific">Tanacetum coccineum</name>
    <dbReference type="NCBI Taxonomy" id="301880"/>
    <lineage>
        <taxon>Eukaryota</taxon>
        <taxon>Viridiplantae</taxon>
        <taxon>Streptophyta</taxon>
        <taxon>Embryophyta</taxon>
        <taxon>Tracheophyta</taxon>
        <taxon>Spermatophyta</taxon>
        <taxon>Magnoliopsida</taxon>
        <taxon>eudicotyledons</taxon>
        <taxon>Gunneridae</taxon>
        <taxon>Pentapetalae</taxon>
        <taxon>asterids</taxon>
        <taxon>campanulids</taxon>
        <taxon>Asterales</taxon>
        <taxon>Asteraceae</taxon>
        <taxon>Asteroideae</taxon>
        <taxon>Anthemideae</taxon>
        <taxon>Anthemidinae</taxon>
        <taxon>Tanacetum</taxon>
    </lineage>
</organism>
<feature type="compositionally biased region" description="Basic and acidic residues" evidence="1">
    <location>
        <begin position="252"/>
        <end position="263"/>
    </location>
</feature>
<evidence type="ECO:0000313" key="3">
    <source>
        <dbReference type="Proteomes" id="UP001151760"/>
    </source>
</evidence>
<reference evidence="2" key="2">
    <citation type="submission" date="2022-01" db="EMBL/GenBank/DDBJ databases">
        <authorList>
            <person name="Yamashiro T."/>
            <person name="Shiraishi A."/>
            <person name="Satake H."/>
            <person name="Nakayama K."/>
        </authorList>
    </citation>
    <scope>NUCLEOTIDE SEQUENCE</scope>
</reference>
<protein>
    <submittedName>
        <fullName evidence="2">Uncharacterized protein</fullName>
    </submittedName>
</protein>
<feature type="region of interest" description="Disordered" evidence="1">
    <location>
        <begin position="252"/>
        <end position="295"/>
    </location>
</feature>
<name>A0ABQ5DYH2_9ASTR</name>
<feature type="region of interest" description="Disordered" evidence="1">
    <location>
        <begin position="328"/>
        <end position="359"/>
    </location>
</feature>
<proteinExistence type="predicted"/>
<reference evidence="2" key="1">
    <citation type="journal article" date="2022" name="Int. J. Mol. Sci.">
        <title>Draft Genome of Tanacetum Coccineum: Genomic Comparison of Closely Related Tanacetum-Family Plants.</title>
        <authorList>
            <person name="Yamashiro T."/>
            <person name="Shiraishi A."/>
            <person name="Nakayama K."/>
            <person name="Satake H."/>
        </authorList>
    </citation>
    <scope>NUCLEOTIDE SEQUENCE</scope>
</reference>
<evidence type="ECO:0000256" key="1">
    <source>
        <dbReference type="SAM" id="MobiDB-lite"/>
    </source>
</evidence>
<gene>
    <name evidence="2" type="ORF">Tco_0952950</name>
</gene>
<dbReference type="Proteomes" id="UP001151760">
    <property type="component" value="Unassembled WGS sequence"/>
</dbReference>
<comment type="caution">
    <text evidence="2">The sequence shown here is derived from an EMBL/GenBank/DDBJ whole genome shotgun (WGS) entry which is preliminary data.</text>
</comment>
<keyword evidence="3" id="KW-1185">Reference proteome</keyword>